<evidence type="ECO:0000256" key="5">
    <source>
        <dbReference type="ARBA" id="ARBA00022694"/>
    </source>
</evidence>
<keyword evidence="9" id="KW-0460">Magnesium</keyword>
<keyword evidence="8" id="KW-0067">ATP-binding</keyword>
<evidence type="ECO:0000256" key="7">
    <source>
        <dbReference type="ARBA" id="ARBA00022741"/>
    </source>
</evidence>
<keyword evidence="7" id="KW-0547">Nucleotide-binding</keyword>
<reference evidence="14 15" key="1">
    <citation type="submission" date="2017-07" db="EMBL/GenBank/DDBJ databases">
        <title>Draft whole genome sequences of clinical Proprionibacteriaceae strains.</title>
        <authorList>
            <person name="Bernier A.-M."/>
            <person name="Bernard K."/>
            <person name="Domingo M.-C."/>
        </authorList>
    </citation>
    <scope>NUCLEOTIDE SEQUENCE [LARGE SCALE GENOMIC DNA]</scope>
    <source>
        <strain evidence="14 15">NML 160184</strain>
    </source>
</reference>
<dbReference type="Proteomes" id="UP000216533">
    <property type="component" value="Unassembled WGS sequence"/>
</dbReference>
<evidence type="ECO:0000256" key="2">
    <source>
        <dbReference type="ARBA" id="ARBA00007599"/>
    </source>
</evidence>
<protein>
    <recommendedName>
        <fullName evidence="3">tRNA threonylcarbamoyladenosine biosynthesis protein TsaE</fullName>
    </recommendedName>
    <alternativeName>
        <fullName evidence="11">t(6)A37 threonylcarbamoyladenosine biosynthesis protein TsaE</fullName>
    </alternativeName>
</protein>
<keyword evidence="5" id="KW-0819">tRNA processing</keyword>
<dbReference type="InterPro" id="IPR003442">
    <property type="entry name" value="T6A_TsaE"/>
</dbReference>
<dbReference type="PROSITE" id="PS51186">
    <property type="entry name" value="GNAT"/>
    <property type="match status" value="1"/>
</dbReference>
<evidence type="ECO:0000259" key="13">
    <source>
        <dbReference type="PROSITE" id="PS51186"/>
    </source>
</evidence>
<evidence type="ECO:0000256" key="11">
    <source>
        <dbReference type="ARBA" id="ARBA00032441"/>
    </source>
</evidence>
<dbReference type="GO" id="GO:0005524">
    <property type="term" value="F:ATP binding"/>
    <property type="evidence" value="ECO:0007669"/>
    <property type="project" value="UniProtKB-KW"/>
</dbReference>
<dbReference type="PANTHER" id="PTHR33540:SF2">
    <property type="entry name" value="TRNA THREONYLCARBAMOYLADENOSINE BIOSYNTHESIS PROTEIN TSAE"/>
    <property type="match status" value="1"/>
</dbReference>
<proteinExistence type="inferred from homology"/>
<gene>
    <name evidence="14" type="ORF">CGZ92_07900</name>
</gene>
<organism evidence="14 15">
    <name type="scientific">Parenemella sanctibonifatiensis</name>
    <dbReference type="NCBI Taxonomy" id="2016505"/>
    <lineage>
        <taxon>Bacteria</taxon>
        <taxon>Bacillati</taxon>
        <taxon>Actinomycetota</taxon>
        <taxon>Actinomycetes</taxon>
        <taxon>Propionibacteriales</taxon>
        <taxon>Propionibacteriaceae</taxon>
        <taxon>Parenemella</taxon>
    </lineage>
</organism>
<comment type="caution">
    <text evidence="14">The sequence shown here is derived from an EMBL/GenBank/DDBJ whole genome shotgun (WGS) entry which is preliminary data.</text>
</comment>
<evidence type="ECO:0000256" key="1">
    <source>
        <dbReference type="ARBA" id="ARBA00004496"/>
    </source>
</evidence>
<dbReference type="Pfam" id="PF00583">
    <property type="entry name" value="Acetyltransf_1"/>
    <property type="match status" value="1"/>
</dbReference>
<dbReference type="EMBL" id="NMVI01000016">
    <property type="protein sequence ID" value="OYN87612.1"/>
    <property type="molecule type" value="Genomic_DNA"/>
</dbReference>
<evidence type="ECO:0000256" key="9">
    <source>
        <dbReference type="ARBA" id="ARBA00022842"/>
    </source>
</evidence>
<evidence type="ECO:0000313" key="15">
    <source>
        <dbReference type="Proteomes" id="UP000216533"/>
    </source>
</evidence>
<keyword evidence="4" id="KW-0963">Cytoplasm</keyword>
<evidence type="ECO:0000313" key="14">
    <source>
        <dbReference type="EMBL" id="OYN87612.1"/>
    </source>
</evidence>
<feature type="region of interest" description="Disordered" evidence="12">
    <location>
        <begin position="20"/>
        <end position="61"/>
    </location>
</feature>
<dbReference type="InterPro" id="IPR027417">
    <property type="entry name" value="P-loop_NTPase"/>
</dbReference>
<name>A0A255EDX6_9ACTN</name>
<dbReference type="GO" id="GO:0016747">
    <property type="term" value="F:acyltransferase activity, transferring groups other than amino-acyl groups"/>
    <property type="evidence" value="ECO:0007669"/>
    <property type="project" value="InterPro"/>
</dbReference>
<dbReference type="NCBIfam" id="TIGR00150">
    <property type="entry name" value="T6A_YjeE"/>
    <property type="match status" value="1"/>
</dbReference>
<dbReference type="GO" id="GO:0005737">
    <property type="term" value="C:cytoplasm"/>
    <property type="evidence" value="ECO:0007669"/>
    <property type="project" value="UniProtKB-SubCell"/>
</dbReference>
<keyword evidence="6" id="KW-0479">Metal-binding</keyword>
<dbReference type="GO" id="GO:0046872">
    <property type="term" value="F:metal ion binding"/>
    <property type="evidence" value="ECO:0007669"/>
    <property type="project" value="UniProtKB-KW"/>
</dbReference>
<sequence>MPAPTSRWCCRTSARWSTGCCPRSRSRPRPSAAPTRGWRASCAPVPARASRSARRSTRRSLLPGRRVAVVPVEAALAVAGVPSPARAVARARVTRAAIRARAGGGPVVTDRSATPVTRAATVSDAPAMLEVIRAAFGARPPVDPPAAALGETVESLRTTVLPAAEGGQGQHGILVEIEGEPAGTLLLSFEGDAARVARVAVHPRFQRQGIAGAMVVEAIRAAARAGAATLELVARVEFDHVVRFWRRRGFEEVARSGPNLTLRRALPVVVQIADADAMHRLGARLARVAGGGDLLIASGDLGAGKTTLTQGIGAGLGVVEAVISPTFVLSRVHPATDPEALTRGVRRLVHVDAYRLGSADELWDLDLVDTLADSLTVIEWGEGLAEELSDRVLQVLIERPTAAEGRTVWLEAGATPTAQERWNRPVLTGLVAGL</sequence>
<comment type="similarity">
    <text evidence="2">Belongs to the TsaE family.</text>
</comment>
<evidence type="ECO:0000256" key="3">
    <source>
        <dbReference type="ARBA" id="ARBA00019010"/>
    </source>
</evidence>
<dbReference type="AlphaFoldDB" id="A0A255EDX6"/>
<comment type="subcellular location">
    <subcellularLocation>
        <location evidence="1">Cytoplasm</location>
    </subcellularLocation>
</comment>
<dbReference type="PANTHER" id="PTHR33540">
    <property type="entry name" value="TRNA THREONYLCARBAMOYLADENOSINE BIOSYNTHESIS PROTEIN TSAE"/>
    <property type="match status" value="1"/>
</dbReference>
<dbReference type="SUPFAM" id="SSF55729">
    <property type="entry name" value="Acyl-CoA N-acyltransferases (Nat)"/>
    <property type="match status" value="1"/>
</dbReference>
<keyword evidence="14" id="KW-0808">Transferase</keyword>
<dbReference type="SUPFAM" id="SSF52540">
    <property type="entry name" value="P-loop containing nucleoside triphosphate hydrolases"/>
    <property type="match status" value="1"/>
</dbReference>
<evidence type="ECO:0000256" key="12">
    <source>
        <dbReference type="SAM" id="MobiDB-lite"/>
    </source>
</evidence>
<dbReference type="GO" id="GO:0002949">
    <property type="term" value="P:tRNA threonylcarbamoyladenosine modification"/>
    <property type="evidence" value="ECO:0007669"/>
    <property type="project" value="InterPro"/>
</dbReference>
<dbReference type="InterPro" id="IPR000182">
    <property type="entry name" value="GNAT_dom"/>
</dbReference>
<comment type="function">
    <text evidence="10">Required for the formation of a threonylcarbamoyl group on adenosine at position 37 (t(6)A37) in tRNAs that read codons beginning with adenine. Is involved in the transfer of the threonylcarbamoyl moiety of threonylcarbamoyl-AMP (TC-AMP) to the N6 group of A37, together with TsaD and TsaB. TsaE seems to play an indirect role in the t(6)A biosynthesis pathway, possibly in regulating the core enzymatic function of TsaD.</text>
</comment>
<evidence type="ECO:0000256" key="8">
    <source>
        <dbReference type="ARBA" id="ARBA00022840"/>
    </source>
</evidence>
<dbReference type="InterPro" id="IPR016181">
    <property type="entry name" value="Acyl_CoA_acyltransferase"/>
</dbReference>
<dbReference type="Pfam" id="PF02367">
    <property type="entry name" value="TsaE"/>
    <property type="match status" value="1"/>
</dbReference>
<accession>A0A255EDX6</accession>
<dbReference type="CDD" id="cd04301">
    <property type="entry name" value="NAT_SF"/>
    <property type="match status" value="1"/>
</dbReference>
<feature type="compositionally biased region" description="Low complexity" evidence="12">
    <location>
        <begin position="20"/>
        <end position="50"/>
    </location>
</feature>
<evidence type="ECO:0000256" key="6">
    <source>
        <dbReference type="ARBA" id="ARBA00022723"/>
    </source>
</evidence>
<evidence type="ECO:0000256" key="10">
    <source>
        <dbReference type="ARBA" id="ARBA00024908"/>
    </source>
</evidence>
<dbReference type="Gene3D" id="3.40.50.300">
    <property type="entry name" value="P-loop containing nucleotide triphosphate hydrolases"/>
    <property type="match status" value="1"/>
</dbReference>
<feature type="domain" description="N-acetyltransferase" evidence="13">
    <location>
        <begin position="115"/>
        <end position="267"/>
    </location>
</feature>
<dbReference type="Gene3D" id="3.40.630.30">
    <property type="match status" value="1"/>
</dbReference>
<evidence type="ECO:0000256" key="4">
    <source>
        <dbReference type="ARBA" id="ARBA00022490"/>
    </source>
</evidence>